<dbReference type="PANTHER" id="PTHR11390">
    <property type="entry name" value="PROKARYOTIC DNA TOPOISOMERASE"/>
    <property type="match status" value="1"/>
</dbReference>
<dbReference type="InterPro" id="IPR013826">
    <property type="entry name" value="Topo_IA_cen_sub3"/>
</dbReference>
<dbReference type="InterPro" id="IPR023405">
    <property type="entry name" value="Topo_IA_core_domain"/>
</dbReference>
<dbReference type="FunFam" id="1.10.290.10:FF:000001">
    <property type="entry name" value="DNA topoisomerase"/>
    <property type="match status" value="1"/>
</dbReference>
<evidence type="ECO:0000313" key="8">
    <source>
        <dbReference type="EMBL" id="KAK5974612.1"/>
    </source>
</evidence>
<dbReference type="Pfam" id="PF01131">
    <property type="entry name" value="Topoisom_bac"/>
    <property type="match status" value="1"/>
</dbReference>
<comment type="function">
    <text evidence="5">Introduces a single-strand break via transesterification at a target site in duplex DNA. Releases the supercoiling and torsional tension of DNA introduced during the DNA replication and transcription by transiently cleaving and rejoining one strand of the DNA duplex. The scissile phosphodiester is attacked by the catalytic tyrosine of the enzyme, resulting in the formation of a DNA-(5'-phosphotyrosyl)-enzyme intermediate and the expulsion of a 3'-OH DNA strand.</text>
</comment>
<dbReference type="SUPFAM" id="SSF56712">
    <property type="entry name" value="Prokaryotic type I DNA topoisomerase"/>
    <property type="match status" value="1"/>
</dbReference>
<proteinExistence type="inferred from homology"/>
<dbReference type="PROSITE" id="PS00396">
    <property type="entry name" value="TOPO_IA_1"/>
    <property type="match status" value="1"/>
</dbReference>
<dbReference type="PANTHER" id="PTHR11390:SF20">
    <property type="entry name" value="DNA TOPOISOMERASE 3-BETA-1"/>
    <property type="match status" value="1"/>
</dbReference>
<dbReference type="Gene3D" id="1.10.290.10">
    <property type="entry name" value="Topoisomerase I, domain 4"/>
    <property type="match status" value="1"/>
</dbReference>
<evidence type="ECO:0000256" key="1">
    <source>
        <dbReference type="ARBA" id="ARBA00009446"/>
    </source>
</evidence>
<dbReference type="GO" id="GO:0006265">
    <property type="term" value="P:DNA topological change"/>
    <property type="evidence" value="ECO:0007669"/>
    <property type="project" value="InterPro"/>
</dbReference>
<dbReference type="GO" id="GO:0003677">
    <property type="term" value="F:DNA binding"/>
    <property type="evidence" value="ECO:0007669"/>
    <property type="project" value="UniProtKB-KW"/>
</dbReference>
<keyword evidence="9" id="KW-1185">Reference proteome</keyword>
<feature type="compositionally biased region" description="Basic and acidic residues" evidence="6">
    <location>
        <begin position="240"/>
        <end position="253"/>
    </location>
</feature>
<protein>
    <recommendedName>
        <fullName evidence="5">DNA topoisomerase</fullName>
        <ecNumber evidence="5">5.6.2.1</ecNumber>
    </recommendedName>
</protein>
<evidence type="ECO:0000256" key="3">
    <source>
        <dbReference type="ARBA" id="ARBA00023125"/>
    </source>
</evidence>
<keyword evidence="3 5" id="KW-0238">DNA-binding</keyword>
<dbReference type="GO" id="GO:0005634">
    <property type="term" value="C:nucleus"/>
    <property type="evidence" value="ECO:0007669"/>
    <property type="project" value="TreeGrafter"/>
</dbReference>
<dbReference type="InterPro" id="IPR003601">
    <property type="entry name" value="Topo_IA_2"/>
</dbReference>
<comment type="catalytic activity">
    <reaction evidence="5">
        <text>ATP-independent breakage of single-stranded DNA, followed by passage and rejoining.</text>
        <dbReference type="EC" id="5.6.2.1"/>
    </reaction>
</comment>
<dbReference type="InterPro" id="IPR013497">
    <property type="entry name" value="Topo_IA_cen"/>
</dbReference>
<evidence type="ECO:0000256" key="5">
    <source>
        <dbReference type="RuleBase" id="RU362092"/>
    </source>
</evidence>
<evidence type="ECO:0000259" key="7">
    <source>
        <dbReference type="PROSITE" id="PS52039"/>
    </source>
</evidence>
<dbReference type="GO" id="GO:0006281">
    <property type="term" value="P:DNA repair"/>
    <property type="evidence" value="ECO:0007669"/>
    <property type="project" value="TreeGrafter"/>
</dbReference>
<keyword evidence="2 5" id="KW-0799">Topoisomerase</keyword>
<reference evidence="8 9" key="1">
    <citation type="submission" date="2019-10" db="EMBL/GenBank/DDBJ databases">
        <title>Assembly and Annotation for the nematode Trichostrongylus colubriformis.</title>
        <authorList>
            <person name="Martin J."/>
        </authorList>
    </citation>
    <scope>NUCLEOTIDE SEQUENCE [LARGE SCALE GENOMIC DNA]</scope>
    <source>
        <strain evidence="8">G859</strain>
        <tissue evidence="8">Whole worm</tissue>
    </source>
</reference>
<name>A0AAN8IMB4_TRICO</name>
<dbReference type="Proteomes" id="UP001331761">
    <property type="component" value="Unassembled WGS sequence"/>
</dbReference>
<feature type="non-terminal residue" evidence="8">
    <location>
        <position position="287"/>
    </location>
</feature>
<organism evidence="8 9">
    <name type="scientific">Trichostrongylus colubriformis</name>
    <name type="common">Black scour worm</name>
    <dbReference type="NCBI Taxonomy" id="6319"/>
    <lineage>
        <taxon>Eukaryota</taxon>
        <taxon>Metazoa</taxon>
        <taxon>Ecdysozoa</taxon>
        <taxon>Nematoda</taxon>
        <taxon>Chromadorea</taxon>
        <taxon>Rhabditida</taxon>
        <taxon>Rhabditina</taxon>
        <taxon>Rhabditomorpha</taxon>
        <taxon>Strongyloidea</taxon>
        <taxon>Trichostrongylidae</taxon>
        <taxon>Trichostrongylus</taxon>
    </lineage>
</organism>
<dbReference type="Gene3D" id="1.10.460.10">
    <property type="entry name" value="Topoisomerase I, domain 2"/>
    <property type="match status" value="1"/>
</dbReference>
<feature type="region of interest" description="Disordered" evidence="6">
    <location>
        <begin position="240"/>
        <end position="264"/>
    </location>
</feature>
<dbReference type="GO" id="GO:0003917">
    <property type="term" value="F:DNA topoisomerase type I (single strand cut, ATP-independent) activity"/>
    <property type="evidence" value="ECO:0007669"/>
    <property type="project" value="UniProtKB-EC"/>
</dbReference>
<dbReference type="InterPro" id="IPR013824">
    <property type="entry name" value="Topo_IA_cen_sub1"/>
</dbReference>
<dbReference type="AlphaFoldDB" id="A0AAN8IMB4"/>
<evidence type="ECO:0000313" key="9">
    <source>
        <dbReference type="Proteomes" id="UP001331761"/>
    </source>
</evidence>
<keyword evidence="4 5" id="KW-0413">Isomerase</keyword>
<evidence type="ECO:0000256" key="2">
    <source>
        <dbReference type="ARBA" id="ARBA00023029"/>
    </source>
</evidence>
<evidence type="ECO:0000256" key="6">
    <source>
        <dbReference type="SAM" id="MobiDB-lite"/>
    </source>
</evidence>
<sequence>MKRPQYGSFMDHVYRARFSAITEKDIKYAMQNLARPNQNEALAVDARQELDLRVGCSFTRFQTKFFQNKYGDLDSTVISYGPCQTPTLGFCVTRHDQITHFKPESYWILQCKFDTSDGTTIRPEWKRGRLFDRDVCQLFLDRVKNAGRGVVVDRTTKESRKERPAALNTVELMRVASSSFGISPASTMSVAEQLYTQGFISYPRTETTAYPPNFDLVGTLKQQSNNSKWGDVVKKVLNDGIRKPKGGEDKGDHPPITPMKPSNGQLSGGKYCLITISKGCISMSQKF</sequence>
<gene>
    <name evidence="8" type="ORF">GCK32_014830</name>
</gene>
<dbReference type="InterPro" id="IPR000380">
    <property type="entry name" value="Topo_IA"/>
</dbReference>
<dbReference type="SMART" id="SM00436">
    <property type="entry name" value="TOP1Bc"/>
    <property type="match status" value="1"/>
</dbReference>
<comment type="caution">
    <text evidence="8">The sequence shown here is derived from an EMBL/GenBank/DDBJ whole genome shotgun (WGS) entry which is preliminary data.</text>
</comment>
<dbReference type="PROSITE" id="PS52039">
    <property type="entry name" value="TOPO_IA_2"/>
    <property type="match status" value="1"/>
</dbReference>
<dbReference type="GO" id="GO:0006310">
    <property type="term" value="P:DNA recombination"/>
    <property type="evidence" value="ECO:0007669"/>
    <property type="project" value="TreeGrafter"/>
</dbReference>
<evidence type="ECO:0000256" key="4">
    <source>
        <dbReference type="ARBA" id="ARBA00023235"/>
    </source>
</evidence>
<dbReference type="InterPro" id="IPR023406">
    <property type="entry name" value="Topo_IA_AS"/>
</dbReference>
<accession>A0AAN8IMB4</accession>
<comment type="similarity">
    <text evidence="1 5">Belongs to the type IA topoisomerase family.</text>
</comment>
<dbReference type="EMBL" id="WIXE01014040">
    <property type="protein sequence ID" value="KAK5974612.1"/>
    <property type="molecule type" value="Genomic_DNA"/>
</dbReference>
<feature type="domain" description="Topo IA-type catalytic" evidence="7">
    <location>
        <begin position="37"/>
        <end position="287"/>
    </location>
</feature>
<dbReference type="EC" id="5.6.2.1" evidence="5"/>